<proteinExistence type="predicted"/>
<dbReference type="Pfam" id="PF00566">
    <property type="entry name" value="RabGAP-TBC"/>
    <property type="match status" value="1"/>
</dbReference>
<dbReference type="Proteomes" id="UP001476798">
    <property type="component" value="Unassembled WGS sequence"/>
</dbReference>
<dbReference type="SUPFAM" id="SSF47923">
    <property type="entry name" value="Ypt/Rab-GAP domain of gyp1p"/>
    <property type="match status" value="2"/>
</dbReference>
<evidence type="ECO:0000313" key="5">
    <source>
        <dbReference type="Proteomes" id="UP001476798"/>
    </source>
</evidence>
<name>A0ABV0PK94_9TELE</name>
<gene>
    <name evidence="4" type="ORF">GOODEAATRI_001294</name>
</gene>
<dbReference type="InterPro" id="IPR045913">
    <property type="entry name" value="TBC20/Gyp8-like"/>
</dbReference>
<keyword evidence="5" id="KW-1185">Reference proteome</keyword>
<dbReference type="InterPro" id="IPR000195">
    <property type="entry name" value="Rab-GAP-TBC_dom"/>
</dbReference>
<dbReference type="Gene3D" id="1.10.472.80">
    <property type="entry name" value="Ypt/Rab-GAP domain of gyp1p, domain 3"/>
    <property type="match status" value="1"/>
</dbReference>
<feature type="non-terminal residue" evidence="4">
    <location>
        <position position="1"/>
    </location>
</feature>
<dbReference type="Gene3D" id="1.10.8.1310">
    <property type="match status" value="1"/>
</dbReference>
<evidence type="ECO:0000256" key="1">
    <source>
        <dbReference type="ARBA" id="ARBA00022468"/>
    </source>
</evidence>
<dbReference type="PANTHER" id="PTHR20913">
    <property type="entry name" value="TBC1 DOMAIN FAMILY MEMBER 20/GTPASE"/>
    <property type="match status" value="1"/>
</dbReference>
<evidence type="ECO:0000259" key="3">
    <source>
        <dbReference type="PROSITE" id="PS50086"/>
    </source>
</evidence>
<feature type="transmembrane region" description="Helical" evidence="2">
    <location>
        <begin position="118"/>
        <end position="139"/>
    </location>
</feature>
<protein>
    <recommendedName>
        <fullName evidence="3">Rab-GAP TBC domain-containing protein</fullName>
    </recommendedName>
</protein>
<dbReference type="InterPro" id="IPR035969">
    <property type="entry name" value="Rab-GAP_TBC_sf"/>
</dbReference>
<dbReference type="PANTHER" id="PTHR20913:SF11">
    <property type="entry name" value="RAB-GAP TBC DOMAIN-CONTAINING PROTEIN"/>
    <property type="match status" value="1"/>
</dbReference>
<sequence>RDVRENHKDYNQVVLDVRRSMKRFPKGMPTAERVVLQEQLIDIILEVLKRNPQLHYYQGYHDVAVTLLLVVGERMSIAMLDTLSNFHLRSEVGTIFALSWLITWYGHVLSDFKHTLRLYDFFLASHPLMPIYLAATIVLHREKEVKQTECDMAMVHHLLSRIPQDLPYELLIGQAQDLFEQYPPLLLAKRAALQSRKR</sequence>
<evidence type="ECO:0000313" key="4">
    <source>
        <dbReference type="EMBL" id="MEQ2183757.1"/>
    </source>
</evidence>
<keyword evidence="2" id="KW-0472">Membrane</keyword>
<feature type="transmembrane region" description="Helical" evidence="2">
    <location>
        <begin position="86"/>
        <end position="106"/>
    </location>
</feature>
<feature type="domain" description="Rab-GAP TBC" evidence="3">
    <location>
        <begin position="1"/>
        <end position="182"/>
    </location>
</feature>
<keyword evidence="1" id="KW-0343">GTPase activation</keyword>
<evidence type="ECO:0000256" key="2">
    <source>
        <dbReference type="SAM" id="Phobius"/>
    </source>
</evidence>
<reference evidence="4 5" key="1">
    <citation type="submission" date="2021-06" db="EMBL/GenBank/DDBJ databases">
        <authorList>
            <person name="Palmer J.M."/>
        </authorList>
    </citation>
    <scope>NUCLEOTIDE SEQUENCE [LARGE SCALE GENOMIC DNA]</scope>
    <source>
        <strain evidence="4 5">GA_2019</strain>
        <tissue evidence="4">Muscle</tissue>
    </source>
</reference>
<organism evidence="4 5">
    <name type="scientific">Goodea atripinnis</name>
    <dbReference type="NCBI Taxonomy" id="208336"/>
    <lineage>
        <taxon>Eukaryota</taxon>
        <taxon>Metazoa</taxon>
        <taxon>Chordata</taxon>
        <taxon>Craniata</taxon>
        <taxon>Vertebrata</taxon>
        <taxon>Euteleostomi</taxon>
        <taxon>Actinopterygii</taxon>
        <taxon>Neopterygii</taxon>
        <taxon>Teleostei</taxon>
        <taxon>Neoteleostei</taxon>
        <taxon>Acanthomorphata</taxon>
        <taxon>Ovalentaria</taxon>
        <taxon>Atherinomorphae</taxon>
        <taxon>Cyprinodontiformes</taxon>
        <taxon>Goodeidae</taxon>
        <taxon>Goodea</taxon>
    </lineage>
</organism>
<keyword evidence="2" id="KW-0812">Transmembrane</keyword>
<keyword evidence="2" id="KW-1133">Transmembrane helix</keyword>
<accession>A0ABV0PK94</accession>
<dbReference type="PROSITE" id="PS50086">
    <property type="entry name" value="TBC_RABGAP"/>
    <property type="match status" value="1"/>
</dbReference>
<dbReference type="EMBL" id="JAHRIO010080003">
    <property type="protein sequence ID" value="MEQ2183757.1"/>
    <property type="molecule type" value="Genomic_DNA"/>
</dbReference>
<comment type="caution">
    <text evidence="4">The sequence shown here is derived from an EMBL/GenBank/DDBJ whole genome shotgun (WGS) entry which is preliminary data.</text>
</comment>